<name>A0ABY6HWK1_9ARCH</name>
<evidence type="ECO:0000256" key="1">
    <source>
        <dbReference type="SAM" id="Phobius"/>
    </source>
</evidence>
<feature type="transmembrane region" description="Helical" evidence="1">
    <location>
        <begin position="20"/>
        <end position="43"/>
    </location>
</feature>
<feature type="transmembrane region" description="Helical" evidence="1">
    <location>
        <begin position="122"/>
        <end position="145"/>
    </location>
</feature>
<dbReference type="Pfam" id="PF06197">
    <property type="entry name" value="DUF998"/>
    <property type="match status" value="1"/>
</dbReference>
<sequence length="224" mass="25964">MIDKAKLLLKGKASKKNQGIYLFGLLFFCVIFFTISIIIYPNYSIFQESISSLGIPNENPDGYFYWSIGMMVLGLLFIPHLLYFYRVLHPTAYKTSIISLILSIIASLGLVGVGYFPEDTIYPHYTCATIAFLGYFSSFCCNLYILNKKIKDQEPWPKKWQVFLLYFQLFGIMFLFISAFIIFGLFYFYGIYWIAPNLPFLEWAVFISNLLYIIGLFLIIPDPS</sequence>
<evidence type="ECO:0000313" key="2">
    <source>
        <dbReference type="EMBL" id="UYP47908.1"/>
    </source>
</evidence>
<keyword evidence="1" id="KW-0812">Transmembrane</keyword>
<organism evidence="2 3">
    <name type="scientific">Candidatus Lokiarchaeum ossiferum</name>
    <dbReference type="NCBI Taxonomy" id="2951803"/>
    <lineage>
        <taxon>Archaea</taxon>
        <taxon>Promethearchaeati</taxon>
        <taxon>Promethearchaeota</taxon>
        <taxon>Promethearchaeia</taxon>
        <taxon>Promethearchaeales</taxon>
        <taxon>Promethearchaeaceae</taxon>
        <taxon>Candidatus Lokiarchaeum</taxon>
    </lineage>
</organism>
<dbReference type="InterPro" id="IPR009339">
    <property type="entry name" value="DUF998"/>
</dbReference>
<keyword evidence="1" id="KW-1133">Transmembrane helix</keyword>
<keyword evidence="1" id="KW-0472">Membrane</keyword>
<feature type="transmembrane region" description="Helical" evidence="1">
    <location>
        <begin position="200"/>
        <end position="220"/>
    </location>
</feature>
<proteinExistence type="predicted"/>
<evidence type="ECO:0000313" key="3">
    <source>
        <dbReference type="Proteomes" id="UP001208689"/>
    </source>
</evidence>
<gene>
    <name evidence="2" type="ORF">NEF87_004193</name>
</gene>
<dbReference type="EMBL" id="CP104013">
    <property type="protein sequence ID" value="UYP47908.1"/>
    <property type="molecule type" value="Genomic_DNA"/>
</dbReference>
<reference evidence="2" key="1">
    <citation type="submission" date="2022-09" db="EMBL/GenBank/DDBJ databases">
        <title>Actin cytoskeleton and complex cell architecture in an #Asgard archaeon.</title>
        <authorList>
            <person name="Ponce Toledo R.I."/>
            <person name="Schleper C."/>
            <person name="Rodrigues Oliveira T."/>
            <person name="Wollweber F."/>
            <person name="Xu J."/>
            <person name="Rittmann S."/>
            <person name="Klingl A."/>
            <person name="Pilhofer M."/>
        </authorList>
    </citation>
    <scope>NUCLEOTIDE SEQUENCE</scope>
    <source>
        <strain evidence="2">B-35</strain>
    </source>
</reference>
<feature type="transmembrane region" description="Helical" evidence="1">
    <location>
        <begin position="63"/>
        <end position="85"/>
    </location>
</feature>
<accession>A0ABY6HWK1</accession>
<protein>
    <recommendedName>
        <fullName evidence="4">DUF998 domain-containing protein</fullName>
    </recommendedName>
</protein>
<feature type="transmembrane region" description="Helical" evidence="1">
    <location>
        <begin position="97"/>
        <end position="116"/>
    </location>
</feature>
<dbReference type="Proteomes" id="UP001208689">
    <property type="component" value="Chromosome"/>
</dbReference>
<keyword evidence="3" id="KW-1185">Reference proteome</keyword>
<evidence type="ECO:0008006" key="4">
    <source>
        <dbReference type="Google" id="ProtNLM"/>
    </source>
</evidence>
<feature type="transmembrane region" description="Helical" evidence="1">
    <location>
        <begin position="165"/>
        <end position="194"/>
    </location>
</feature>